<feature type="compositionally biased region" description="Basic and acidic residues" evidence="1">
    <location>
        <begin position="165"/>
        <end position="181"/>
    </location>
</feature>
<protein>
    <submittedName>
        <fullName evidence="2">Uncharacterized protein</fullName>
    </submittedName>
</protein>
<dbReference type="Proteomes" id="UP001642464">
    <property type="component" value="Unassembled WGS sequence"/>
</dbReference>
<feature type="compositionally biased region" description="Basic and acidic residues" evidence="1">
    <location>
        <begin position="66"/>
        <end position="133"/>
    </location>
</feature>
<dbReference type="EMBL" id="CAXAMM010012525">
    <property type="protein sequence ID" value="CAK9029073.1"/>
    <property type="molecule type" value="Genomic_DNA"/>
</dbReference>
<proteinExistence type="predicted"/>
<feature type="compositionally biased region" description="Basic and acidic residues" evidence="1">
    <location>
        <begin position="1319"/>
        <end position="1328"/>
    </location>
</feature>
<feature type="compositionally biased region" description="Basic and acidic residues" evidence="1">
    <location>
        <begin position="145"/>
        <end position="157"/>
    </location>
</feature>
<feature type="region of interest" description="Disordered" evidence="1">
    <location>
        <begin position="1449"/>
        <end position="1476"/>
    </location>
</feature>
<evidence type="ECO:0000313" key="3">
    <source>
        <dbReference type="Proteomes" id="UP001642464"/>
    </source>
</evidence>
<keyword evidence="3" id="KW-1185">Reference proteome</keyword>
<gene>
    <name evidence="2" type="ORF">SCF082_LOCUS18636</name>
</gene>
<feature type="region of interest" description="Disordered" evidence="1">
    <location>
        <begin position="1286"/>
        <end position="1361"/>
    </location>
</feature>
<accession>A0ABP0KS94</accession>
<sequence length="1476" mass="165655">MALRMSTLPEIVRQLRKNPKMPAQLEKLVSNSVNAAKGELEHFYDEVTFRSEREAKRRQEKKHKGEQKSRDRRRQPSKEEQRRQRETRTEVRQLEETRSTRVEKSEKVKREERGARKRSESDVSRSSDSRYYDPKSPQTPPEVTSSDRDIFCGRFAEDFVSGASRRKDESAGTPEKAKSRSESPAPDKAFAKSMEDILIGAEASEAVINVLHSNSSASLPRDIDREAERPVVEVHRGSAAPPDALRGVNDELSSRLRRAESGDQSGDSQEPDQHSETRHVRAVADMLGDKVLDRAKMDRLVMGLDAAVRSGKCFAALNGPVKPSVLNGAVDLIRKKVSEPLSKANWQGYRHLVIVKEFWPKVIPRTAFYAWYSQNWNKQDLVNLRSLWGVAEAHVIREVGYKGAHQAPPLPMDPRFPWAAASSLGIMLLLGALAQTRGLALQCQEEAVKFLSRMCSRISDAKWVLKLLPTVQLPVEERLVDLGEFWKHFSPQDQRTLKNRFLARNSGFCGTANGGNEDLVEVMVVQAQVGQLVCSAPPMFMMAVKETLQPVTEKRGALEDAPLPPVAMHQMVPLEGKRQRGVQKALDSQRGSKRKLAPDVQFAETKYSEKVKTRHLLLGIQQSLNKLMDFRWSDTSPTVALRPVKIGEQRCTYKDAEGVAKVFYWNVETAEATWQSTLTETFGGHLRLALVMDEGSPGYSLASDTCHKMARLQDMAFNSASPVLKVIRRELGLVMKFDMAPYSTSRFGRRLKEACWIYASSMEPNDPLLAPLMSKICEDLHCDPNNFEHVKQRILDWSQKKGRKDSLEFNMNRWDALVDGLSVLLEQWHIRIFAIMAACVLEGENPWNFAAKCISDPATGQKWSILPKVLRVRTNNDGCYIDRIKQVLLGFPTWSSRGFIESLGPCNLFEMGINSFNAGTAALPNEENSDEFEVLQNILTFNLKFMKHTNRFRLLHESPPFNAILFFQQDTALDRKWAQEAMMKMKEEWTFVLEEEAKQAQWLAQCKHLRWQAYREVMTACEESGWDASSAHVRKVMQPWVPSRGNTVSVEHTFGRLRDAESRHSKHKKAAPAQVCSVCIKTTNQLFGNTLDTTQPPLAAISQIGAQFSSGFLRKDVLCASRTTLSETGLKHPGEMLKNAEKRTSAFHFVQNGLSCLQARKLAAEKKWKNTSYLWVSSVIPEGSNACDELCFGAQSFQLFACKCLTAVALDCMMKECGIAKAGALTNYGRVELLLKHMQYDEKEVARILSEVRRRKNSSQEEDDEEVEIGMDKSCEAALLAALLEHKGEKSKAPKRKKGGEDKNGNDDTDQESDFDMEQPEHAFDKNKSAPPQSKKKDEDKKEDTDTTKPGESEREKVGWPVHDKAVAALAKAAPEIPEGTCLREIFPKNASPAWVATLPPGQMHLMRKSKSVSYFHSSGIGRASMSSEAARAACVAWLWEWFEETKSQGEGSSSSASGPAPAPSSASSAKKAKSE</sequence>
<feature type="compositionally biased region" description="Basic and acidic residues" evidence="1">
    <location>
        <begin position="38"/>
        <end position="57"/>
    </location>
</feature>
<name>A0ABP0KS94_9DINO</name>
<comment type="caution">
    <text evidence="2">The sequence shown here is derived from an EMBL/GenBank/DDBJ whole genome shotgun (WGS) entry which is preliminary data.</text>
</comment>
<feature type="compositionally biased region" description="Low complexity" evidence="1">
    <location>
        <begin position="1452"/>
        <end position="1470"/>
    </location>
</feature>
<feature type="region of interest" description="Disordered" evidence="1">
    <location>
        <begin position="255"/>
        <end position="279"/>
    </location>
</feature>
<organism evidence="2 3">
    <name type="scientific">Durusdinium trenchii</name>
    <dbReference type="NCBI Taxonomy" id="1381693"/>
    <lineage>
        <taxon>Eukaryota</taxon>
        <taxon>Sar</taxon>
        <taxon>Alveolata</taxon>
        <taxon>Dinophyceae</taxon>
        <taxon>Suessiales</taxon>
        <taxon>Symbiodiniaceae</taxon>
        <taxon>Durusdinium</taxon>
    </lineage>
</organism>
<feature type="region of interest" description="Disordered" evidence="1">
    <location>
        <begin position="32"/>
        <end position="188"/>
    </location>
</feature>
<feature type="compositionally biased region" description="Acidic residues" evidence="1">
    <location>
        <begin position="1307"/>
        <end position="1318"/>
    </location>
</feature>
<feature type="compositionally biased region" description="Basic and acidic residues" evidence="1">
    <location>
        <begin position="1335"/>
        <end position="1361"/>
    </location>
</feature>
<reference evidence="2 3" key="1">
    <citation type="submission" date="2024-02" db="EMBL/GenBank/DDBJ databases">
        <authorList>
            <person name="Chen Y."/>
            <person name="Shah S."/>
            <person name="Dougan E. K."/>
            <person name="Thang M."/>
            <person name="Chan C."/>
        </authorList>
    </citation>
    <scope>NUCLEOTIDE SEQUENCE [LARGE SCALE GENOMIC DNA]</scope>
</reference>
<evidence type="ECO:0000256" key="1">
    <source>
        <dbReference type="SAM" id="MobiDB-lite"/>
    </source>
</evidence>
<evidence type="ECO:0000313" key="2">
    <source>
        <dbReference type="EMBL" id="CAK9029073.1"/>
    </source>
</evidence>